<evidence type="ECO:0000313" key="3">
    <source>
        <dbReference type="EMBL" id="CAD7282721.1"/>
    </source>
</evidence>
<feature type="region of interest" description="Disordered" evidence="1">
    <location>
        <begin position="154"/>
        <end position="188"/>
    </location>
</feature>
<dbReference type="PROSITE" id="PS50802">
    <property type="entry name" value="OTU"/>
    <property type="match status" value="1"/>
</dbReference>
<feature type="domain" description="OTU" evidence="2">
    <location>
        <begin position="392"/>
        <end position="586"/>
    </location>
</feature>
<dbReference type="InterPro" id="IPR003323">
    <property type="entry name" value="OTU_dom"/>
</dbReference>
<reference evidence="3" key="1">
    <citation type="submission" date="2020-11" db="EMBL/GenBank/DDBJ databases">
        <authorList>
            <person name="Tran Van P."/>
        </authorList>
    </citation>
    <scope>NUCLEOTIDE SEQUENCE</scope>
</reference>
<feature type="compositionally biased region" description="Low complexity" evidence="1">
    <location>
        <begin position="178"/>
        <end position="188"/>
    </location>
</feature>
<dbReference type="AlphaFoldDB" id="A0A7R9BW76"/>
<name>A0A7R9BW76_9CRUS</name>
<feature type="region of interest" description="Disordered" evidence="1">
    <location>
        <begin position="202"/>
        <end position="245"/>
    </location>
</feature>
<dbReference type="Gene3D" id="3.90.70.80">
    <property type="match status" value="1"/>
</dbReference>
<feature type="non-terminal residue" evidence="3">
    <location>
        <position position="1"/>
    </location>
</feature>
<proteinExistence type="predicted"/>
<dbReference type="EMBL" id="OA886256">
    <property type="protein sequence ID" value="CAD7282721.1"/>
    <property type="molecule type" value="Genomic_DNA"/>
</dbReference>
<sequence>MAECLTGENILFSLVSLSAGNKSVTQTHVQEWSVGSGNWRTFHYRIDSLYSIEKQSGRRKGVLQRVQTSAFHEETTSGLTPSFCCCNFNFLAHQLQCRPYSTSWLASCISPRPTVAKVRFHFHQILGQVLRCRRIQSLRSHLCDHQGPAFCWSVPHHSDQSGRRTRLTLPSGMEEPSSDPASSSSSLQPINIASSAPETISAVGEPQLGNRPTFETSSANDDNNESASSISTPGPCKLPLSDDAPNGEEALIETLKKGAAKAEDRGVEGLSEADELLVLKPPIDKTTNMDEIVIPPAATVEMRPLCSSDSEMMRSNDEQLERDEELIKAITGAKKNLACKNGNGDTLSQLAERLEKPEIIEALFERDPVQKNKAADSPLKTEQNEPFPSTGFYKGNSLGAGDCFFDAFAQGIIKQHSNKSKAFEFKENGESAVRKLRQDCFNFISHHRDTVDEKTKKTWQEIIAKDAKGGGYISTNEPGSEQSHFVNYLLRVRLTAAEIMTNPLLGPTIWGRPEIEGRILCGEYGVKLHVIEKHEVDNQLLFAHQLIGSNYSKSIDEKTVYALYNEPNVIHIINEGRNHFEPVLPSSPADGEKQVLTLPYSGESKTPSQENPERIIQAAPSVDEKNNQFLAKYSKQFNSNQRPKLAEDWSETIDEAKANADFKILKISTDETLDQVLEFMQQDYFCQTCQEATH</sequence>
<evidence type="ECO:0000256" key="1">
    <source>
        <dbReference type="SAM" id="MobiDB-lite"/>
    </source>
</evidence>
<organism evidence="3">
    <name type="scientific">Notodromas monacha</name>
    <dbReference type="NCBI Taxonomy" id="399045"/>
    <lineage>
        <taxon>Eukaryota</taxon>
        <taxon>Metazoa</taxon>
        <taxon>Ecdysozoa</taxon>
        <taxon>Arthropoda</taxon>
        <taxon>Crustacea</taxon>
        <taxon>Oligostraca</taxon>
        <taxon>Ostracoda</taxon>
        <taxon>Podocopa</taxon>
        <taxon>Podocopida</taxon>
        <taxon>Cypridocopina</taxon>
        <taxon>Cypridoidea</taxon>
        <taxon>Cyprididae</taxon>
        <taxon>Notodromas</taxon>
    </lineage>
</organism>
<evidence type="ECO:0000313" key="4">
    <source>
        <dbReference type="Proteomes" id="UP000678499"/>
    </source>
</evidence>
<evidence type="ECO:0000259" key="2">
    <source>
        <dbReference type="PROSITE" id="PS50802"/>
    </source>
</evidence>
<dbReference type="Proteomes" id="UP000678499">
    <property type="component" value="Unassembled WGS sequence"/>
</dbReference>
<keyword evidence="4" id="KW-1185">Reference proteome</keyword>
<feature type="compositionally biased region" description="Low complexity" evidence="1">
    <location>
        <begin position="217"/>
        <end position="231"/>
    </location>
</feature>
<accession>A0A7R9BW76</accession>
<gene>
    <name evidence="3" type="ORF">NMOB1V02_LOCUS10342</name>
</gene>
<feature type="region of interest" description="Disordered" evidence="1">
    <location>
        <begin position="370"/>
        <end position="391"/>
    </location>
</feature>
<protein>
    <recommendedName>
        <fullName evidence="2">OTU domain-containing protein</fullName>
    </recommendedName>
</protein>
<dbReference type="EMBL" id="CAJPEX010004219">
    <property type="protein sequence ID" value="CAG0922873.1"/>
    <property type="molecule type" value="Genomic_DNA"/>
</dbReference>
<dbReference type="CDD" id="cd22754">
    <property type="entry name" value="OTU_wMelOTU-like"/>
    <property type="match status" value="1"/>
</dbReference>
<dbReference type="OrthoDB" id="7447614at2759"/>